<gene>
    <name evidence="1" type="ORF">CCH79_00020660</name>
</gene>
<evidence type="ECO:0000313" key="1">
    <source>
        <dbReference type="EMBL" id="PWA30562.1"/>
    </source>
</evidence>
<organism evidence="1 2">
    <name type="scientific">Gambusia affinis</name>
    <name type="common">Western mosquitofish</name>
    <name type="synonym">Heterandria affinis</name>
    <dbReference type="NCBI Taxonomy" id="33528"/>
    <lineage>
        <taxon>Eukaryota</taxon>
        <taxon>Metazoa</taxon>
        <taxon>Chordata</taxon>
        <taxon>Craniata</taxon>
        <taxon>Vertebrata</taxon>
        <taxon>Euteleostomi</taxon>
        <taxon>Actinopterygii</taxon>
        <taxon>Neopterygii</taxon>
        <taxon>Teleostei</taxon>
        <taxon>Neoteleostei</taxon>
        <taxon>Acanthomorphata</taxon>
        <taxon>Ovalentaria</taxon>
        <taxon>Atherinomorphae</taxon>
        <taxon>Cyprinodontiformes</taxon>
        <taxon>Poeciliidae</taxon>
        <taxon>Poeciliinae</taxon>
        <taxon>Gambusia</taxon>
    </lineage>
</organism>
<reference evidence="1 2" key="1">
    <citation type="journal article" date="2018" name="G3 (Bethesda)">
        <title>A High-Quality Reference Genome for the Invasive Mosquitofish Gambusia affinis Using a Chicago Library.</title>
        <authorList>
            <person name="Hoffberg S.L."/>
            <person name="Troendle N.J."/>
            <person name="Glenn T.C."/>
            <person name="Mahmud O."/>
            <person name="Louha S."/>
            <person name="Chalopin D."/>
            <person name="Bennetzen J.L."/>
            <person name="Mauricio R."/>
        </authorList>
    </citation>
    <scope>NUCLEOTIDE SEQUENCE [LARGE SCALE GENOMIC DNA]</scope>
    <source>
        <strain evidence="1">NE01/NJP1002.9</strain>
        <tissue evidence="1">Muscle</tissue>
    </source>
</reference>
<dbReference type="AlphaFoldDB" id="A0A315W3K5"/>
<dbReference type="Proteomes" id="UP000250572">
    <property type="component" value="Unassembled WGS sequence"/>
</dbReference>
<name>A0A315W3K5_GAMAF</name>
<comment type="caution">
    <text evidence="1">The sequence shown here is derived from an EMBL/GenBank/DDBJ whole genome shotgun (WGS) entry which is preliminary data.</text>
</comment>
<dbReference type="EMBL" id="NHOQ01000368">
    <property type="protein sequence ID" value="PWA30562.1"/>
    <property type="molecule type" value="Genomic_DNA"/>
</dbReference>
<protein>
    <submittedName>
        <fullName evidence="1">Uncharacterized protein</fullName>
    </submittedName>
</protein>
<keyword evidence="2" id="KW-1185">Reference proteome</keyword>
<proteinExistence type="predicted"/>
<evidence type="ECO:0000313" key="2">
    <source>
        <dbReference type="Proteomes" id="UP000250572"/>
    </source>
</evidence>
<sequence>MQEAGPPGPRLGTPAQMGWLLPTIHLLQIKLHKVELQLKCCRPLVDSLRSGIQNRFGNIFKDAELVAAAILLPKF</sequence>
<accession>A0A315W3K5</accession>